<evidence type="ECO:0000259" key="11">
    <source>
        <dbReference type="PROSITE" id="PS50119"/>
    </source>
</evidence>
<dbReference type="CDD" id="cd19821">
    <property type="entry name" value="Bbox1_BBX-like"/>
    <property type="match status" value="1"/>
</dbReference>
<organism evidence="13 14">
    <name type="scientific">Sorghum bicolor</name>
    <name type="common">Sorghum</name>
    <name type="synonym">Sorghum vulgare</name>
    <dbReference type="NCBI Taxonomy" id="4558"/>
    <lineage>
        <taxon>Eukaryota</taxon>
        <taxon>Viridiplantae</taxon>
        <taxon>Streptophyta</taxon>
        <taxon>Embryophyta</taxon>
        <taxon>Tracheophyta</taxon>
        <taxon>Spermatophyta</taxon>
        <taxon>Magnoliopsida</taxon>
        <taxon>Liliopsida</taxon>
        <taxon>Poales</taxon>
        <taxon>Poaceae</taxon>
        <taxon>PACMAD clade</taxon>
        <taxon>Panicoideae</taxon>
        <taxon>Andropogonodae</taxon>
        <taxon>Andropogoneae</taxon>
        <taxon>Sorghinae</taxon>
        <taxon>Sorghum</taxon>
    </lineage>
</organism>
<evidence type="ECO:0000256" key="7">
    <source>
        <dbReference type="ARBA" id="ARBA00023242"/>
    </source>
</evidence>
<dbReference type="SMART" id="SM00336">
    <property type="entry name" value="BBOX"/>
    <property type="match status" value="1"/>
</dbReference>
<proteinExistence type="inferred from homology"/>
<evidence type="ECO:0000256" key="8">
    <source>
        <dbReference type="PROSITE-ProRule" id="PRU00024"/>
    </source>
</evidence>
<dbReference type="PROSITE" id="PS50119">
    <property type="entry name" value="ZF_BBOX"/>
    <property type="match status" value="1"/>
</dbReference>
<evidence type="ECO:0000259" key="12">
    <source>
        <dbReference type="PROSITE" id="PS51017"/>
    </source>
</evidence>
<feature type="domain" description="CCT" evidence="12">
    <location>
        <begin position="367"/>
        <end position="409"/>
    </location>
</feature>
<dbReference type="PROSITE" id="PS51017">
    <property type="entry name" value="CCT"/>
    <property type="match status" value="1"/>
</dbReference>
<dbReference type="PANTHER" id="PTHR31717:SF122">
    <property type="entry name" value="OS07G0667300 PROTEIN"/>
    <property type="match status" value="1"/>
</dbReference>
<dbReference type="AlphaFoldDB" id="A0A921RTC0"/>
<reference evidence="13" key="2">
    <citation type="submission" date="2020-10" db="EMBL/GenBank/DDBJ databases">
        <authorList>
            <person name="Cooper E.A."/>
            <person name="Brenton Z.W."/>
            <person name="Flinn B.S."/>
            <person name="Jenkins J."/>
            <person name="Shu S."/>
            <person name="Flowers D."/>
            <person name="Luo F."/>
            <person name="Wang Y."/>
            <person name="Xia P."/>
            <person name="Barry K."/>
            <person name="Daum C."/>
            <person name="Lipzen A."/>
            <person name="Yoshinaga Y."/>
            <person name="Schmutz J."/>
            <person name="Saski C."/>
            <person name="Vermerris W."/>
            <person name="Kresovich S."/>
        </authorList>
    </citation>
    <scope>NUCLEOTIDE SEQUENCE</scope>
</reference>
<dbReference type="GO" id="GO:0008270">
    <property type="term" value="F:zinc ion binding"/>
    <property type="evidence" value="ECO:0007669"/>
    <property type="project" value="UniProtKB-KW"/>
</dbReference>
<comment type="similarity">
    <text evidence="2">Belongs to the CONSTANS family.</text>
</comment>
<keyword evidence="3" id="KW-0479">Metal-binding</keyword>
<dbReference type="OrthoDB" id="153872at2759"/>
<keyword evidence="6" id="KW-0862">Zinc</keyword>
<keyword evidence="5 8" id="KW-0863">Zinc-finger</keyword>
<protein>
    <recommendedName>
        <fullName evidence="15">CCT domain-containing protein</fullName>
    </recommendedName>
</protein>
<dbReference type="SMR" id="A0A921RTC0"/>
<evidence type="ECO:0000256" key="4">
    <source>
        <dbReference type="ARBA" id="ARBA00022737"/>
    </source>
</evidence>
<name>A0A921RTC0_SORBI</name>
<dbReference type="InterPro" id="IPR010402">
    <property type="entry name" value="CCT_domain"/>
</dbReference>
<dbReference type="KEGG" id="sbi:8074410"/>
<dbReference type="GO" id="GO:0005634">
    <property type="term" value="C:nucleus"/>
    <property type="evidence" value="ECO:0007669"/>
    <property type="project" value="UniProtKB-SubCell"/>
</dbReference>
<comment type="subcellular location">
    <subcellularLocation>
        <location evidence="1 9">Nucleus</location>
    </subcellularLocation>
</comment>
<evidence type="ECO:0000256" key="10">
    <source>
        <dbReference type="SAM" id="MobiDB-lite"/>
    </source>
</evidence>
<dbReference type="InterPro" id="IPR000315">
    <property type="entry name" value="Znf_B-box"/>
</dbReference>
<dbReference type="Gramene" id="EER99873">
    <property type="protein sequence ID" value="EER99873"/>
    <property type="gene ID" value="SORBI_3002G408500"/>
</dbReference>
<gene>
    <name evidence="13" type="ORF">BDA96_02G429100</name>
</gene>
<dbReference type="EMBL" id="CM027681">
    <property type="protein sequence ID" value="KAG0546224.1"/>
    <property type="molecule type" value="Genomic_DNA"/>
</dbReference>
<evidence type="ECO:0000256" key="1">
    <source>
        <dbReference type="ARBA" id="ARBA00004123"/>
    </source>
</evidence>
<feature type="domain" description="B box-type" evidence="11">
    <location>
        <begin position="12"/>
        <end position="59"/>
    </location>
</feature>
<evidence type="ECO:0000256" key="6">
    <source>
        <dbReference type="ARBA" id="ARBA00022833"/>
    </source>
</evidence>
<dbReference type="Pfam" id="PF06203">
    <property type="entry name" value="CCT"/>
    <property type="match status" value="1"/>
</dbReference>
<evidence type="ECO:0000313" key="13">
    <source>
        <dbReference type="EMBL" id="KAG0546224.1"/>
    </source>
</evidence>
<keyword evidence="7 9" id="KW-0539">Nucleus</keyword>
<dbReference type="Proteomes" id="UP000807115">
    <property type="component" value="Chromosome 2"/>
</dbReference>
<feature type="region of interest" description="Disordered" evidence="10">
    <location>
        <begin position="166"/>
        <end position="185"/>
    </location>
</feature>
<accession>A0A921RTC0</accession>
<evidence type="ECO:0008006" key="15">
    <source>
        <dbReference type="Google" id="ProtNLM"/>
    </source>
</evidence>
<comment type="caution">
    <text evidence="13">The sequence shown here is derived from an EMBL/GenBank/DDBJ whole genome shotgun (WGS) entry which is preliminary data.</text>
</comment>
<sequence>MSSAAADAASGKEAPACESCTSLPAVVYCRADSARLCLPCDRHVHGANAVSTRHVRAPLCSGCRATATVTAGGGTFLCANCHFGSEEEEGRHRDGDDPQPLHHDRAAVEGYVGCPSIAELAAILGVAGYDEKAAAAGNGGWWPASAWEDPQVLRLEDVIVPTTSCHGLQPLLTPPSPENRSSGGEMADEVVRQLGELAKLEATVAAAYAEMEPADGEQLPPWASPELAIGHADFGALDAGAAWHDAATIAAVPSTEEQEAWIAAGCDVDAAGRTDEEAREHAALAPAPAEPCLSSFVEMSEICPGSVVTLSHGGVGGGGTADVDNSGKTDAETAPRPQLAPTAPVLVAVPVPVTEKMGGYDVAYPDRGTVISRYKEKRKNRRFDKQIRYESRKARADGRMRIKGRFAKSGGEV</sequence>
<evidence type="ECO:0000256" key="3">
    <source>
        <dbReference type="ARBA" id="ARBA00022723"/>
    </source>
</evidence>
<reference evidence="13" key="1">
    <citation type="journal article" date="2019" name="BMC Genomics">
        <title>A new reference genome for Sorghum bicolor reveals high levels of sequence similarity between sweet and grain genotypes: implications for the genetics of sugar metabolism.</title>
        <authorList>
            <person name="Cooper E.A."/>
            <person name="Brenton Z.W."/>
            <person name="Flinn B.S."/>
            <person name="Jenkins J."/>
            <person name="Shu S."/>
            <person name="Flowers D."/>
            <person name="Luo F."/>
            <person name="Wang Y."/>
            <person name="Xia P."/>
            <person name="Barry K."/>
            <person name="Daum C."/>
            <person name="Lipzen A."/>
            <person name="Yoshinaga Y."/>
            <person name="Schmutz J."/>
            <person name="Saski C."/>
            <person name="Vermerris W."/>
            <person name="Kresovich S."/>
        </authorList>
    </citation>
    <scope>NUCLEOTIDE SEQUENCE</scope>
</reference>
<evidence type="ECO:0000313" key="14">
    <source>
        <dbReference type="Proteomes" id="UP000807115"/>
    </source>
</evidence>
<keyword evidence="4" id="KW-0677">Repeat</keyword>
<dbReference type="GO" id="GO:0006355">
    <property type="term" value="P:regulation of DNA-templated transcription"/>
    <property type="evidence" value="ECO:0007669"/>
    <property type="project" value="UniProtKB-ARBA"/>
</dbReference>
<feature type="region of interest" description="Disordered" evidence="10">
    <location>
        <begin position="314"/>
        <end position="339"/>
    </location>
</feature>
<dbReference type="OMA" id="GSAFHWH"/>
<dbReference type="PANTHER" id="PTHR31717">
    <property type="entry name" value="ZINC FINGER PROTEIN CONSTANS-LIKE 10"/>
    <property type="match status" value="1"/>
</dbReference>
<evidence type="ECO:0000256" key="5">
    <source>
        <dbReference type="ARBA" id="ARBA00022771"/>
    </source>
</evidence>
<evidence type="ECO:0000256" key="9">
    <source>
        <dbReference type="PROSITE-ProRule" id="PRU00357"/>
    </source>
</evidence>
<evidence type="ECO:0000256" key="2">
    <source>
        <dbReference type="ARBA" id="ARBA00010024"/>
    </source>
</evidence>
<dbReference type="InterPro" id="IPR049808">
    <property type="entry name" value="CONSTANS-like_Bbox1"/>
</dbReference>